<keyword evidence="1" id="KW-0223">Dioxygenase</keyword>
<reference evidence="1 2" key="1">
    <citation type="submission" date="2018-11" db="EMBL/GenBank/DDBJ databases">
        <title>Neisseria weixii sp. nov. isolated from the rectal contents of plateau pika (Ochotona cruzoniae).</title>
        <authorList>
            <person name="Zhang G."/>
        </authorList>
    </citation>
    <scope>NUCLEOTIDE SEQUENCE [LARGE SCALE GENOMIC DNA]</scope>
    <source>
        <strain evidence="1 2">10009</strain>
    </source>
</reference>
<name>A0A3N4NE70_9NEIS</name>
<gene>
    <name evidence="1" type="ORF">EGK74_03015</name>
</gene>
<dbReference type="AlphaFoldDB" id="A0A3N4NE70"/>
<evidence type="ECO:0000313" key="2">
    <source>
        <dbReference type="Proteomes" id="UP000272412"/>
    </source>
</evidence>
<proteinExistence type="predicted"/>
<accession>A0A3N4NE70</accession>
<dbReference type="PROSITE" id="PS51257">
    <property type="entry name" value="PROKAR_LIPOPROTEIN"/>
    <property type="match status" value="1"/>
</dbReference>
<sequence>MTAKIVFPLGVALLLAACNTTTVSPYRWHQSGMSESDVARQQRICVSQANHDVKQGKQPKSLEQCMDEAGYYRYITGNM</sequence>
<dbReference type="OrthoDB" id="8604531at2"/>
<comment type="caution">
    <text evidence="1">The sequence shown here is derived from an EMBL/GenBank/DDBJ whole genome shotgun (WGS) entry which is preliminary data.</text>
</comment>
<dbReference type="GO" id="GO:0051213">
    <property type="term" value="F:dioxygenase activity"/>
    <property type="evidence" value="ECO:0007669"/>
    <property type="project" value="UniProtKB-KW"/>
</dbReference>
<organism evidence="1 2">
    <name type="scientific">Neisseria weixii</name>
    <dbReference type="NCBI Taxonomy" id="1853276"/>
    <lineage>
        <taxon>Bacteria</taxon>
        <taxon>Pseudomonadati</taxon>
        <taxon>Pseudomonadota</taxon>
        <taxon>Betaproteobacteria</taxon>
        <taxon>Neisseriales</taxon>
        <taxon>Neisseriaceae</taxon>
        <taxon>Neisseria</taxon>
    </lineage>
</organism>
<dbReference type="RefSeq" id="WP_096295459.1">
    <property type="nucleotide sequence ID" value="NZ_CP023429.1"/>
</dbReference>
<dbReference type="Proteomes" id="UP000272412">
    <property type="component" value="Unassembled WGS sequence"/>
</dbReference>
<protein>
    <submittedName>
        <fullName evidence="1">Protocatechuate 3,4-dioxygenase</fullName>
    </submittedName>
</protein>
<keyword evidence="2" id="KW-1185">Reference proteome</keyword>
<dbReference type="EMBL" id="RPFL01000005">
    <property type="protein sequence ID" value="RPD89769.1"/>
    <property type="molecule type" value="Genomic_DNA"/>
</dbReference>
<keyword evidence="1" id="KW-0560">Oxidoreductase</keyword>
<dbReference type="KEGG" id="nwx:CGZ65_07940"/>
<evidence type="ECO:0000313" key="1">
    <source>
        <dbReference type="EMBL" id="RPD89769.1"/>
    </source>
</evidence>